<sequence length="169" mass="19243">MNDENAAPPPKAVQQSSEYIASEDLKALPDPGTKIASLLEELESRDWLKVCEALNDVRRFARHHYSYLLPILNSETLANHSVCTEPLLTTKPWNDLSWLFTTWTRLDTVFFEITDSMEYDFILHQQIDLNCCSKALADMDVAGDERANLGIETSKGNLQKKFMHVGLLR</sequence>
<dbReference type="Proteomes" id="UP000797356">
    <property type="component" value="Chromosome 4"/>
</dbReference>
<organism evidence="1 2">
    <name type="scientific">Cocos nucifera</name>
    <name type="common">Coconut palm</name>
    <dbReference type="NCBI Taxonomy" id="13894"/>
    <lineage>
        <taxon>Eukaryota</taxon>
        <taxon>Viridiplantae</taxon>
        <taxon>Streptophyta</taxon>
        <taxon>Embryophyta</taxon>
        <taxon>Tracheophyta</taxon>
        <taxon>Spermatophyta</taxon>
        <taxon>Magnoliopsida</taxon>
        <taxon>Liliopsida</taxon>
        <taxon>Arecaceae</taxon>
        <taxon>Arecoideae</taxon>
        <taxon>Cocoseae</taxon>
        <taxon>Attaleinae</taxon>
        <taxon>Cocos</taxon>
    </lineage>
</organism>
<dbReference type="OrthoDB" id="63891at2759"/>
<protein>
    <submittedName>
        <fullName evidence="1">Uncharacterized protein</fullName>
    </submittedName>
</protein>
<gene>
    <name evidence="1" type="ORF">COCNU_04G009940</name>
</gene>
<keyword evidence="2" id="KW-1185">Reference proteome</keyword>
<evidence type="ECO:0000313" key="2">
    <source>
        <dbReference type="Proteomes" id="UP000797356"/>
    </source>
</evidence>
<reference evidence="1" key="2">
    <citation type="submission" date="2019-07" db="EMBL/GenBank/DDBJ databases">
        <authorList>
            <person name="Yang Y."/>
            <person name="Bocs S."/>
            <person name="Baudouin L."/>
        </authorList>
    </citation>
    <scope>NUCLEOTIDE SEQUENCE</scope>
    <source>
        <tissue evidence="1">Spear leaf of Hainan Tall coconut</tissue>
    </source>
</reference>
<dbReference type="EMBL" id="CM017875">
    <property type="protein sequence ID" value="KAG1338688.1"/>
    <property type="molecule type" value="Genomic_DNA"/>
</dbReference>
<proteinExistence type="predicted"/>
<accession>A0A8K0N0I1</accession>
<reference evidence="1" key="1">
    <citation type="journal article" date="2017" name="Gigascience">
        <title>The genome draft of coconut (Cocos nucifera).</title>
        <authorList>
            <person name="Xiao Y."/>
            <person name="Xu P."/>
            <person name="Fan H."/>
            <person name="Baudouin L."/>
            <person name="Xia W."/>
            <person name="Bocs S."/>
            <person name="Xu J."/>
            <person name="Li Q."/>
            <person name="Guo A."/>
            <person name="Zhou L."/>
            <person name="Li J."/>
            <person name="Wu Y."/>
            <person name="Ma Z."/>
            <person name="Armero A."/>
            <person name="Issali A.E."/>
            <person name="Liu N."/>
            <person name="Peng M."/>
            <person name="Yang Y."/>
        </authorList>
    </citation>
    <scope>NUCLEOTIDE SEQUENCE</scope>
    <source>
        <tissue evidence="1">Spear leaf of Hainan Tall coconut</tissue>
    </source>
</reference>
<evidence type="ECO:0000313" key="1">
    <source>
        <dbReference type="EMBL" id="KAG1338688.1"/>
    </source>
</evidence>
<comment type="caution">
    <text evidence="1">The sequence shown here is derived from an EMBL/GenBank/DDBJ whole genome shotgun (WGS) entry which is preliminary data.</text>
</comment>
<name>A0A8K0N0I1_COCNU</name>
<dbReference type="AlphaFoldDB" id="A0A8K0N0I1"/>